<reference evidence="1 2" key="1">
    <citation type="submission" date="2018-02" db="EMBL/GenBank/DDBJ databases">
        <title>The genomes of Aspergillus section Nigri reveals drivers in fungal speciation.</title>
        <authorList>
            <consortium name="DOE Joint Genome Institute"/>
            <person name="Vesth T.C."/>
            <person name="Nybo J."/>
            <person name="Theobald S."/>
            <person name="Brandl J."/>
            <person name="Frisvad J.C."/>
            <person name="Nielsen K.F."/>
            <person name="Lyhne E.K."/>
            <person name="Kogle M.E."/>
            <person name="Kuo A."/>
            <person name="Riley R."/>
            <person name="Clum A."/>
            <person name="Nolan M."/>
            <person name="Lipzen A."/>
            <person name="Salamov A."/>
            <person name="Henrissat B."/>
            <person name="Wiebenga A."/>
            <person name="De vries R.P."/>
            <person name="Grigoriev I.V."/>
            <person name="Mortensen U.H."/>
            <person name="Andersen M.R."/>
            <person name="Baker S.E."/>
        </authorList>
    </citation>
    <scope>NUCLEOTIDE SEQUENCE [LARGE SCALE GENOMIC DNA]</scope>
    <source>
        <strain evidence="1 2">CBS 707.79</strain>
    </source>
</reference>
<evidence type="ECO:0000313" key="2">
    <source>
        <dbReference type="Proteomes" id="UP000247810"/>
    </source>
</evidence>
<dbReference type="Proteomes" id="UP000247810">
    <property type="component" value="Unassembled WGS sequence"/>
</dbReference>
<dbReference type="VEuPathDB" id="FungiDB:BO71DRAFT_406483"/>
<gene>
    <name evidence="1" type="ORF">BO71DRAFT_406483</name>
</gene>
<evidence type="ECO:0000313" key="1">
    <source>
        <dbReference type="EMBL" id="PYH98003.1"/>
    </source>
</evidence>
<proteinExistence type="predicted"/>
<organism evidence="1 2">
    <name type="scientific">Aspergillus ellipticus CBS 707.79</name>
    <dbReference type="NCBI Taxonomy" id="1448320"/>
    <lineage>
        <taxon>Eukaryota</taxon>
        <taxon>Fungi</taxon>
        <taxon>Dikarya</taxon>
        <taxon>Ascomycota</taxon>
        <taxon>Pezizomycotina</taxon>
        <taxon>Eurotiomycetes</taxon>
        <taxon>Eurotiomycetidae</taxon>
        <taxon>Eurotiales</taxon>
        <taxon>Aspergillaceae</taxon>
        <taxon>Aspergillus</taxon>
        <taxon>Aspergillus subgen. Circumdati</taxon>
    </lineage>
</organism>
<protein>
    <submittedName>
        <fullName evidence="1">Uncharacterized protein</fullName>
    </submittedName>
</protein>
<dbReference type="AlphaFoldDB" id="A0A319E2N2"/>
<accession>A0A319E2N2</accession>
<sequence>MADDGSWAINSPSRPASGRALASIVVALAARVRQDLDSRRPAASQSVPANRHYGALSIDSTCGFVRFARSSILDGVQIPSSEPRGPIVAPIGMARAYRAVNREDHELSQISFSRMIKAYIRYSLDTSQVSWLHEPPAGQGRSTSVHNALCKHGKAERIC</sequence>
<keyword evidence="2" id="KW-1185">Reference proteome</keyword>
<name>A0A319E2N2_9EURO</name>
<dbReference type="EMBL" id="KZ825816">
    <property type="protein sequence ID" value="PYH98003.1"/>
    <property type="molecule type" value="Genomic_DNA"/>
</dbReference>